<feature type="chain" id="PRO_5040123393" description="Galactose oxidase" evidence="5">
    <location>
        <begin position="46"/>
        <end position="652"/>
    </location>
</feature>
<evidence type="ECO:0000256" key="3">
    <source>
        <dbReference type="SAM" id="MobiDB-lite"/>
    </source>
</evidence>
<protein>
    <recommendedName>
        <fullName evidence="8">Galactose oxidase</fullName>
    </recommendedName>
</protein>
<dbReference type="EMBL" id="JAAAXW010000069">
    <property type="protein sequence ID" value="KAF9545614.1"/>
    <property type="molecule type" value="Genomic_DNA"/>
</dbReference>
<dbReference type="InterPro" id="IPR006652">
    <property type="entry name" value="Kelch_1"/>
</dbReference>
<keyword evidence="2" id="KW-0677">Repeat</keyword>
<evidence type="ECO:0000256" key="2">
    <source>
        <dbReference type="ARBA" id="ARBA00022737"/>
    </source>
</evidence>
<dbReference type="SUPFAM" id="SSF117281">
    <property type="entry name" value="Kelch motif"/>
    <property type="match status" value="2"/>
</dbReference>
<evidence type="ECO:0000256" key="5">
    <source>
        <dbReference type="SAM" id="SignalP"/>
    </source>
</evidence>
<dbReference type="SMART" id="SM00612">
    <property type="entry name" value="Kelch"/>
    <property type="match status" value="2"/>
</dbReference>
<keyword evidence="1" id="KW-0880">Kelch repeat</keyword>
<dbReference type="Proteomes" id="UP000723463">
    <property type="component" value="Unassembled WGS sequence"/>
</dbReference>
<name>A0A9P6F8P9_9FUNG</name>
<keyword evidence="4" id="KW-1133">Transmembrane helix</keyword>
<evidence type="ECO:0000256" key="4">
    <source>
        <dbReference type="SAM" id="Phobius"/>
    </source>
</evidence>
<dbReference type="PANTHER" id="PTHR46093">
    <property type="entry name" value="ACYL-COA-BINDING DOMAIN-CONTAINING PROTEIN 5"/>
    <property type="match status" value="1"/>
</dbReference>
<feature type="region of interest" description="Disordered" evidence="3">
    <location>
        <begin position="605"/>
        <end position="652"/>
    </location>
</feature>
<feature type="signal peptide" evidence="5">
    <location>
        <begin position="1"/>
        <end position="45"/>
    </location>
</feature>
<gene>
    <name evidence="6" type="ORF">EC957_010699</name>
</gene>
<dbReference type="InterPro" id="IPR015915">
    <property type="entry name" value="Kelch-typ_b-propeller"/>
</dbReference>
<dbReference type="Pfam" id="PF24681">
    <property type="entry name" value="Kelch_KLHDC2_KLHL20_DRC7"/>
    <property type="match status" value="1"/>
</dbReference>
<evidence type="ECO:0000313" key="7">
    <source>
        <dbReference type="Proteomes" id="UP000723463"/>
    </source>
</evidence>
<keyword evidence="4" id="KW-0812">Transmembrane</keyword>
<accession>A0A9P6F8P9</accession>
<dbReference type="Gene3D" id="2.120.10.80">
    <property type="entry name" value="Kelch-type beta propeller"/>
    <property type="match status" value="2"/>
</dbReference>
<comment type="caution">
    <text evidence="6">The sequence shown here is derived from an EMBL/GenBank/DDBJ whole genome shotgun (WGS) entry which is preliminary data.</text>
</comment>
<dbReference type="AlphaFoldDB" id="A0A9P6F8P9"/>
<evidence type="ECO:0008006" key="8">
    <source>
        <dbReference type="Google" id="ProtNLM"/>
    </source>
</evidence>
<keyword evidence="4" id="KW-0472">Membrane</keyword>
<feature type="transmembrane region" description="Helical" evidence="4">
    <location>
        <begin position="381"/>
        <end position="403"/>
    </location>
</feature>
<keyword evidence="5" id="KW-0732">Signal</keyword>
<evidence type="ECO:0000256" key="1">
    <source>
        <dbReference type="ARBA" id="ARBA00022441"/>
    </source>
</evidence>
<evidence type="ECO:0000313" key="6">
    <source>
        <dbReference type="EMBL" id="KAF9545614.1"/>
    </source>
</evidence>
<feature type="region of interest" description="Disordered" evidence="3">
    <location>
        <begin position="519"/>
        <end position="541"/>
    </location>
</feature>
<keyword evidence="7" id="KW-1185">Reference proteome</keyword>
<organism evidence="6 7">
    <name type="scientific">Mortierella hygrophila</name>
    <dbReference type="NCBI Taxonomy" id="979708"/>
    <lineage>
        <taxon>Eukaryota</taxon>
        <taxon>Fungi</taxon>
        <taxon>Fungi incertae sedis</taxon>
        <taxon>Mucoromycota</taxon>
        <taxon>Mortierellomycotina</taxon>
        <taxon>Mortierellomycetes</taxon>
        <taxon>Mortierellales</taxon>
        <taxon>Mortierellaceae</taxon>
        <taxon>Mortierella</taxon>
    </lineage>
</organism>
<dbReference type="PANTHER" id="PTHR46093:SF18">
    <property type="entry name" value="FIBRONECTIN TYPE-III DOMAIN-CONTAINING PROTEIN"/>
    <property type="match status" value="1"/>
</dbReference>
<sequence length="652" mass="69218">MDPHTTPTSYKKSNLKPRKPHRLLATTSALLLLSLLSSIPTPTLAQDGFPVGTRRVGFTTLDDVLYIQGGFDTETSNQFVSLDLSTSWPTTSPPWTILKDGQATSHLTLSAISAGSNGGSKGSILSIGGMPARTGPPNVLAMYDINSASWTNTLNNVKPPYPALEGHAAVSDPNTGLIYIIGGYNGTTTNFLYNTLSVYDPKSRMVASQQAGTAANSLTDVGAVWSTKRNSILTFGGSRAPPAGTNAVGNDIQEYDVTTKAWSTMSTSGDVPPARLDHCMAVSEDGSKIVLYGGTLDGVLYYNSIYILDLKSGKWKQGTPSPTARTRMACAFHSYQFIAWGGSTGAARTTMLNNAPVVYDLNSDKWVDNYNVNNTENKTNAGAIVGGLAAVAVVGGAIAFLMIKKRRQRQTERDEAFKSNSLAANLASMEDDNIKVEAPNSPRMEYGNQYPLNKMENSVTSPSQQQLYPAYGIQSPAVAYQQYGGDHTGYVGSPYQQYNVAVGPGGEYGQDQYGAYPSHIQHQQGYPPAPGTGNDYAQQQNPFMSSEDYHSQATVGGVASSVSSGSSNPFTNAANSAATPTFTSVSAIGSPAAGYQTTPRITHAHDPFQSTQSSPWNGTYPGQQQTIPSPGARAPQVIPESATTTSYVPPPL</sequence>
<reference evidence="6" key="1">
    <citation type="journal article" date="2020" name="Fungal Divers.">
        <title>Resolving the Mortierellaceae phylogeny through synthesis of multi-gene phylogenetics and phylogenomics.</title>
        <authorList>
            <person name="Vandepol N."/>
            <person name="Liber J."/>
            <person name="Desiro A."/>
            <person name="Na H."/>
            <person name="Kennedy M."/>
            <person name="Barry K."/>
            <person name="Grigoriev I.V."/>
            <person name="Miller A.N."/>
            <person name="O'Donnell K."/>
            <person name="Stajich J.E."/>
            <person name="Bonito G."/>
        </authorList>
    </citation>
    <scope>NUCLEOTIDE SEQUENCE</scope>
    <source>
        <strain evidence="6">NRRL 2591</strain>
    </source>
</reference>
<feature type="compositionally biased region" description="Polar residues" evidence="3">
    <location>
        <begin position="608"/>
        <end position="628"/>
    </location>
</feature>
<proteinExistence type="predicted"/>
<feature type="compositionally biased region" description="Polar residues" evidence="3">
    <location>
        <begin position="641"/>
        <end position="652"/>
    </location>
</feature>